<dbReference type="PANTHER" id="PTHR30026:SF22">
    <property type="entry name" value="OUTER MEMBRANE EFFLUX PROTEIN"/>
    <property type="match status" value="1"/>
</dbReference>
<evidence type="ECO:0000256" key="4">
    <source>
        <dbReference type="ARBA" id="ARBA00022452"/>
    </source>
</evidence>
<dbReference type="PANTHER" id="PTHR30026">
    <property type="entry name" value="OUTER MEMBRANE PROTEIN TOLC"/>
    <property type="match status" value="1"/>
</dbReference>
<proteinExistence type="inferred from homology"/>
<dbReference type="Pfam" id="PF02321">
    <property type="entry name" value="OEP"/>
    <property type="match status" value="2"/>
</dbReference>
<evidence type="ECO:0000256" key="3">
    <source>
        <dbReference type="ARBA" id="ARBA00022448"/>
    </source>
</evidence>
<dbReference type="Proteomes" id="UP001365846">
    <property type="component" value="Unassembled WGS sequence"/>
</dbReference>
<comment type="subcellular location">
    <subcellularLocation>
        <location evidence="1">Cell outer membrane</location>
    </subcellularLocation>
</comment>
<dbReference type="InterPro" id="IPR003423">
    <property type="entry name" value="OMP_efflux"/>
</dbReference>
<keyword evidence="8" id="KW-0732">Signal</keyword>
<sequence length="512" mass="55212">MHKKLRSTAHAVAVLAGCLGAAVMAQTAPPSAPRTLEWGHFADGGPPGSSTPAIPAIPAIPASAAKPVAKPAERPPLAVAAPARASASLPPHVQADAMARPRMSEATRAFFQSTVSKALARSPEVREANAKWLAAESDISEAKGQRWPQVQLGVASPSATFGSGTNESARNAIGSVQVTTPVYDWGRISRTVESRTETSRAVHEQMMQVRQQVAFDTLNAVIELARNREAMTISNAYVDRMTELVDMLGEIVKADRGRASELTQARARRLQAVTSRDQVAAKLGEVEIDLMKLVGEKVTLPAGLQWGFGVVDVQDALQAAPEHPSLRQARAEAKAAELYAESVRASRRPQLNWVVSKSTQQDSLGRSQPWATGLSVQWNAFQGGSGTASERAAFERAAASEQKAVAATRDLEYRLRTSASQRDAALSRANDYTALIRDSNEVRAAFFEQWYHLGRRTLLDVLIAENDHYNQQIAQVNSRFDGEAADLRMRADAAILLTRLFGSTGDDVPSPL</sequence>
<name>A0ABU8VQM5_9BURK</name>
<protein>
    <submittedName>
        <fullName evidence="9">TolC family protein</fullName>
    </submittedName>
</protein>
<dbReference type="Gene3D" id="1.20.1600.10">
    <property type="entry name" value="Outer membrane efflux proteins (OEP)"/>
    <property type="match status" value="1"/>
</dbReference>
<comment type="similarity">
    <text evidence="2">Belongs to the outer membrane factor (OMF) (TC 1.B.17) family.</text>
</comment>
<evidence type="ECO:0000313" key="9">
    <source>
        <dbReference type="EMBL" id="MEJ8815775.1"/>
    </source>
</evidence>
<evidence type="ECO:0000256" key="7">
    <source>
        <dbReference type="ARBA" id="ARBA00023237"/>
    </source>
</evidence>
<evidence type="ECO:0000256" key="8">
    <source>
        <dbReference type="SAM" id="SignalP"/>
    </source>
</evidence>
<reference evidence="9 10" key="1">
    <citation type="submission" date="2024-03" db="EMBL/GenBank/DDBJ databases">
        <title>Novel species of the genus Variovorax.</title>
        <authorList>
            <person name="Liu Q."/>
            <person name="Xin Y.-H."/>
        </authorList>
    </citation>
    <scope>NUCLEOTIDE SEQUENCE [LARGE SCALE GENOMIC DNA]</scope>
    <source>
        <strain evidence="9 10">KACC 18899</strain>
    </source>
</reference>
<feature type="signal peptide" evidence="8">
    <location>
        <begin position="1"/>
        <end position="25"/>
    </location>
</feature>
<keyword evidence="10" id="KW-1185">Reference proteome</keyword>
<gene>
    <name evidence="9" type="ORF">WKW77_32255</name>
</gene>
<accession>A0ABU8VQM5</accession>
<evidence type="ECO:0000256" key="2">
    <source>
        <dbReference type="ARBA" id="ARBA00007613"/>
    </source>
</evidence>
<dbReference type="EMBL" id="JBBKZU010000024">
    <property type="protein sequence ID" value="MEJ8815775.1"/>
    <property type="molecule type" value="Genomic_DNA"/>
</dbReference>
<keyword evidence="3" id="KW-0813">Transport</keyword>
<dbReference type="PROSITE" id="PS51257">
    <property type="entry name" value="PROKAR_LIPOPROTEIN"/>
    <property type="match status" value="1"/>
</dbReference>
<dbReference type="RefSeq" id="WP_340360976.1">
    <property type="nucleotide sequence ID" value="NZ_JBBKZU010000024.1"/>
</dbReference>
<dbReference type="SUPFAM" id="SSF56954">
    <property type="entry name" value="Outer membrane efflux proteins (OEP)"/>
    <property type="match status" value="1"/>
</dbReference>
<keyword evidence="4" id="KW-1134">Transmembrane beta strand</keyword>
<keyword evidence="5" id="KW-0812">Transmembrane</keyword>
<feature type="chain" id="PRO_5046591824" evidence="8">
    <location>
        <begin position="26"/>
        <end position="512"/>
    </location>
</feature>
<organism evidence="9 10">
    <name type="scientific">Variovorax ureilyticus</name>
    <dbReference type="NCBI Taxonomy" id="1836198"/>
    <lineage>
        <taxon>Bacteria</taxon>
        <taxon>Pseudomonadati</taxon>
        <taxon>Pseudomonadota</taxon>
        <taxon>Betaproteobacteria</taxon>
        <taxon>Burkholderiales</taxon>
        <taxon>Comamonadaceae</taxon>
        <taxon>Variovorax</taxon>
    </lineage>
</organism>
<dbReference type="InterPro" id="IPR051906">
    <property type="entry name" value="TolC-like"/>
</dbReference>
<keyword evidence="7" id="KW-0998">Cell outer membrane</keyword>
<evidence type="ECO:0000256" key="6">
    <source>
        <dbReference type="ARBA" id="ARBA00023136"/>
    </source>
</evidence>
<comment type="caution">
    <text evidence="9">The sequence shown here is derived from an EMBL/GenBank/DDBJ whole genome shotgun (WGS) entry which is preliminary data.</text>
</comment>
<evidence type="ECO:0000256" key="5">
    <source>
        <dbReference type="ARBA" id="ARBA00022692"/>
    </source>
</evidence>
<keyword evidence="6" id="KW-0472">Membrane</keyword>
<evidence type="ECO:0000313" key="10">
    <source>
        <dbReference type="Proteomes" id="UP001365846"/>
    </source>
</evidence>
<evidence type="ECO:0000256" key="1">
    <source>
        <dbReference type="ARBA" id="ARBA00004442"/>
    </source>
</evidence>